<gene>
    <name evidence="2" type="ordered locus">SeSA_A0648</name>
</gene>
<dbReference type="KEGG" id="sew:SeSA_A0648"/>
<keyword evidence="1" id="KW-0812">Transmembrane</keyword>
<evidence type="ECO:0000313" key="2">
    <source>
        <dbReference type="EMBL" id="ACF92334.1"/>
    </source>
</evidence>
<dbReference type="EMBL" id="CP001127">
    <property type="protein sequence ID" value="ACF92334.1"/>
    <property type="molecule type" value="Genomic_DNA"/>
</dbReference>
<keyword evidence="1" id="KW-0472">Membrane</keyword>
<dbReference type="Proteomes" id="UP000001865">
    <property type="component" value="Chromosome"/>
</dbReference>
<name>A0A0N1QZY1_SALSV</name>
<evidence type="ECO:0000256" key="1">
    <source>
        <dbReference type="SAM" id="Phobius"/>
    </source>
</evidence>
<feature type="transmembrane region" description="Helical" evidence="1">
    <location>
        <begin position="53"/>
        <end position="75"/>
    </location>
</feature>
<proteinExistence type="predicted"/>
<evidence type="ECO:0000313" key="3">
    <source>
        <dbReference type="Proteomes" id="UP000001865"/>
    </source>
</evidence>
<protein>
    <submittedName>
        <fullName evidence="2">Uncharacterized protein</fullName>
    </submittedName>
</protein>
<dbReference type="AlphaFoldDB" id="A0A0N1QZY1"/>
<organism evidence="2 3">
    <name type="scientific">Salmonella schwarzengrund (strain CVM19633)</name>
    <dbReference type="NCBI Taxonomy" id="439843"/>
    <lineage>
        <taxon>Bacteria</taxon>
        <taxon>Pseudomonadati</taxon>
        <taxon>Pseudomonadota</taxon>
        <taxon>Gammaproteobacteria</taxon>
        <taxon>Enterobacterales</taxon>
        <taxon>Enterobacteriaceae</taxon>
        <taxon>Salmonella</taxon>
    </lineage>
</organism>
<dbReference type="HOGENOM" id="CLU_2013665_0_0_6"/>
<sequence>MRTPGLRLSLPSDMSDAFCTILDEYAIQHSLAEEKNNGPKLAVNSAQDSMKEIVIELINSGPFWAAFSACFIAYLNRNRGKKATIEKDGKKISLDNITHHELTEILEDAKTIVFSESDDKKPT</sequence>
<accession>A0A0N1QZY1</accession>
<reference evidence="2 3" key="1">
    <citation type="journal article" date="2011" name="J. Bacteriol.">
        <title>Comparative genomics of 28 Salmonella enterica isolates: evidence for CRISPR-mediated adaptive sublineage evolution.</title>
        <authorList>
            <person name="Fricke W.F."/>
            <person name="Mammel M.K."/>
            <person name="McDermott P.F."/>
            <person name="Tartera C."/>
            <person name="White D.G."/>
            <person name="Leclerc J.E."/>
            <person name="Ravel J."/>
            <person name="Cebula T.A."/>
        </authorList>
    </citation>
    <scope>NUCLEOTIDE SEQUENCE [LARGE SCALE GENOMIC DNA]</scope>
    <source>
        <strain evidence="2 3">CVM19633</strain>
    </source>
</reference>
<keyword evidence="1" id="KW-1133">Transmembrane helix</keyword>